<dbReference type="Proteomes" id="UP000275078">
    <property type="component" value="Unassembled WGS sequence"/>
</dbReference>
<keyword evidence="1" id="KW-0597">Phosphoprotein</keyword>
<dbReference type="AlphaFoldDB" id="A0A3N4HZ02"/>
<protein>
    <submittedName>
        <fullName evidence="5">S-adenosyl-L-methionine-dependent methyltransferase</fullName>
    </submittedName>
</protein>
<name>A0A3N4HZ02_ASCIM</name>
<feature type="non-terminal residue" evidence="5">
    <location>
        <position position="1"/>
    </location>
</feature>
<dbReference type="InterPro" id="IPR029063">
    <property type="entry name" value="SAM-dependent_MTases_sf"/>
</dbReference>
<dbReference type="Pfam" id="PF05724">
    <property type="entry name" value="TPMT"/>
    <property type="match status" value="1"/>
</dbReference>
<dbReference type="STRING" id="1160509.A0A3N4HZ02"/>
<dbReference type="InterPro" id="IPR008854">
    <property type="entry name" value="TPMT"/>
</dbReference>
<reference evidence="5 6" key="1">
    <citation type="journal article" date="2018" name="Nat. Ecol. Evol.">
        <title>Pezizomycetes genomes reveal the molecular basis of ectomycorrhizal truffle lifestyle.</title>
        <authorList>
            <person name="Murat C."/>
            <person name="Payen T."/>
            <person name="Noel B."/>
            <person name="Kuo A."/>
            <person name="Morin E."/>
            <person name="Chen J."/>
            <person name="Kohler A."/>
            <person name="Krizsan K."/>
            <person name="Balestrini R."/>
            <person name="Da Silva C."/>
            <person name="Montanini B."/>
            <person name="Hainaut M."/>
            <person name="Levati E."/>
            <person name="Barry K.W."/>
            <person name="Belfiori B."/>
            <person name="Cichocki N."/>
            <person name="Clum A."/>
            <person name="Dockter R.B."/>
            <person name="Fauchery L."/>
            <person name="Guy J."/>
            <person name="Iotti M."/>
            <person name="Le Tacon F."/>
            <person name="Lindquist E.A."/>
            <person name="Lipzen A."/>
            <person name="Malagnac F."/>
            <person name="Mello A."/>
            <person name="Molinier V."/>
            <person name="Miyauchi S."/>
            <person name="Poulain J."/>
            <person name="Riccioni C."/>
            <person name="Rubini A."/>
            <person name="Sitrit Y."/>
            <person name="Splivallo R."/>
            <person name="Traeger S."/>
            <person name="Wang M."/>
            <person name="Zifcakova L."/>
            <person name="Wipf D."/>
            <person name="Zambonelli A."/>
            <person name="Paolocci F."/>
            <person name="Nowrousian M."/>
            <person name="Ottonello S."/>
            <person name="Baldrian P."/>
            <person name="Spatafora J.W."/>
            <person name="Henrissat B."/>
            <person name="Nagy L.G."/>
            <person name="Aury J.M."/>
            <person name="Wincker P."/>
            <person name="Grigoriev I.V."/>
            <person name="Bonfante P."/>
            <person name="Martin F.M."/>
        </authorList>
    </citation>
    <scope>NUCLEOTIDE SEQUENCE [LARGE SCALE GENOMIC DNA]</scope>
    <source>
        <strain evidence="5 6">RN42</strain>
    </source>
</reference>
<keyword evidence="3 5" id="KW-0808">Transferase</keyword>
<proteinExistence type="predicted"/>
<evidence type="ECO:0000256" key="2">
    <source>
        <dbReference type="ARBA" id="ARBA00022603"/>
    </source>
</evidence>
<keyword evidence="2 5" id="KW-0489">Methyltransferase</keyword>
<evidence type="ECO:0000256" key="1">
    <source>
        <dbReference type="ARBA" id="ARBA00022553"/>
    </source>
</evidence>
<sequence>MTLADALRLPSSYEGISKVDIKQQESVIVLAYPKKITSLYTIASRKPNIIMPENNPGVVNEEIRAKLLNHFKEKQHEEQAQGWIDLWKNDFKPWDKGFPCPELEDAFEKGKIEEGDNGKKTALVPGCGHGYDLVTLANAGYTAVGLDIAPQAPEKFEEYLAQNPLKSSTAKVVVGDFYGNFPESEKQFDLVFDYTFFCAMPPSRRPDWAQRMSELVKKGGNLICLEFPLGKPAETQGPPWGVTEEAYAEILSAVGFKRLERYEPEKVHEIGKGKTMLSKWVRD</sequence>
<dbReference type="GO" id="GO:0008757">
    <property type="term" value="F:S-adenosylmethionine-dependent methyltransferase activity"/>
    <property type="evidence" value="ECO:0007669"/>
    <property type="project" value="InterPro"/>
</dbReference>
<evidence type="ECO:0000256" key="3">
    <source>
        <dbReference type="ARBA" id="ARBA00022679"/>
    </source>
</evidence>
<dbReference type="Gene3D" id="3.40.50.150">
    <property type="entry name" value="Vaccinia Virus protein VP39"/>
    <property type="match status" value="1"/>
</dbReference>
<keyword evidence="4" id="KW-0949">S-adenosyl-L-methionine</keyword>
<organism evidence="5 6">
    <name type="scientific">Ascobolus immersus RN42</name>
    <dbReference type="NCBI Taxonomy" id="1160509"/>
    <lineage>
        <taxon>Eukaryota</taxon>
        <taxon>Fungi</taxon>
        <taxon>Dikarya</taxon>
        <taxon>Ascomycota</taxon>
        <taxon>Pezizomycotina</taxon>
        <taxon>Pezizomycetes</taxon>
        <taxon>Pezizales</taxon>
        <taxon>Ascobolaceae</taxon>
        <taxon>Ascobolus</taxon>
    </lineage>
</organism>
<dbReference type="SUPFAM" id="SSF53335">
    <property type="entry name" value="S-adenosyl-L-methionine-dependent methyltransferases"/>
    <property type="match status" value="1"/>
</dbReference>
<dbReference type="PANTHER" id="PTHR32183:SF11">
    <property type="entry name" value="THIOL METHYLTRANSFERASE 2-RELATED"/>
    <property type="match status" value="1"/>
</dbReference>
<keyword evidence="6" id="KW-1185">Reference proteome</keyword>
<dbReference type="PROSITE" id="PS51585">
    <property type="entry name" value="SAM_MT_TPMT"/>
    <property type="match status" value="1"/>
</dbReference>
<gene>
    <name evidence="5" type="ORF">BJ508DRAFT_416159</name>
</gene>
<dbReference type="PANTHER" id="PTHR32183">
    <property type="match status" value="1"/>
</dbReference>
<evidence type="ECO:0000256" key="4">
    <source>
        <dbReference type="ARBA" id="ARBA00022691"/>
    </source>
</evidence>
<evidence type="ECO:0000313" key="5">
    <source>
        <dbReference type="EMBL" id="RPA79062.1"/>
    </source>
</evidence>
<evidence type="ECO:0000313" key="6">
    <source>
        <dbReference type="Proteomes" id="UP000275078"/>
    </source>
</evidence>
<accession>A0A3N4HZ02</accession>
<dbReference type="GO" id="GO:0032259">
    <property type="term" value="P:methylation"/>
    <property type="evidence" value="ECO:0007669"/>
    <property type="project" value="UniProtKB-KW"/>
</dbReference>
<dbReference type="CDD" id="cd02440">
    <property type="entry name" value="AdoMet_MTases"/>
    <property type="match status" value="1"/>
</dbReference>
<dbReference type="EMBL" id="ML119703">
    <property type="protein sequence ID" value="RPA79062.1"/>
    <property type="molecule type" value="Genomic_DNA"/>
</dbReference>
<dbReference type="OrthoDB" id="276151at2759"/>